<dbReference type="AlphaFoldDB" id="A0AAN0NHM3"/>
<keyword evidence="1" id="KW-0812">Transmembrane</keyword>
<protein>
    <submittedName>
        <fullName evidence="2">Uncharacterized protein</fullName>
    </submittedName>
</protein>
<gene>
    <name evidence="2" type="ORF">AABB31_14535</name>
</gene>
<organism evidence="2 3">
    <name type="scientific">Yoonia rhodophyticola</name>
    <dbReference type="NCBI Taxonomy" id="3137370"/>
    <lineage>
        <taxon>Bacteria</taxon>
        <taxon>Pseudomonadati</taxon>
        <taxon>Pseudomonadota</taxon>
        <taxon>Alphaproteobacteria</taxon>
        <taxon>Rhodobacterales</taxon>
        <taxon>Paracoccaceae</taxon>
        <taxon>Yoonia</taxon>
    </lineage>
</organism>
<proteinExistence type="predicted"/>
<accession>A0AAN0NHM3</accession>
<keyword evidence="1" id="KW-1133">Transmembrane helix</keyword>
<dbReference type="RefSeq" id="WP_342075599.1">
    <property type="nucleotide sequence ID" value="NZ_CP151767.2"/>
</dbReference>
<keyword evidence="1" id="KW-0472">Membrane</keyword>
<keyword evidence="3" id="KW-1185">Reference proteome</keyword>
<dbReference type="Proteomes" id="UP001470809">
    <property type="component" value="Chromosome"/>
</dbReference>
<evidence type="ECO:0000256" key="1">
    <source>
        <dbReference type="SAM" id="Phobius"/>
    </source>
</evidence>
<feature type="transmembrane region" description="Helical" evidence="1">
    <location>
        <begin position="28"/>
        <end position="46"/>
    </location>
</feature>
<dbReference type="EMBL" id="CP151767">
    <property type="protein sequence ID" value="WZU66272.1"/>
    <property type="molecule type" value="Genomic_DNA"/>
</dbReference>
<evidence type="ECO:0000313" key="2">
    <source>
        <dbReference type="EMBL" id="WZU66272.1"/>
    </source>
</evidence>
<dbReference type="KEGG" id="yrh:AABB31_14535"/>
<reference evidence="3" key="1">
    <citation type="submission" date="2024-04" db="EMBL/GenBank/DDBJ databases">
        <title>Phylogenomic analyses of a clade within the roseobacter group suggest taxonomic reassignments of species of the genera Aestuariivita, Citreicella, Loktanella, Nautella, Pelagibaca, Ruegeria, Thalassobius, Thiobacimonas and Tropicibacter, and the proposal o.</title>
        <authorList>
            <person name="Jeon C.O."/>
        </authorList>
    </citation>
    <scope>NUCLEOTIDE SEQUENCE [LARGE SCALE GENOMIC DNA]</scope>
    <source>
        <strain evidence="3">SS1-5</strain>
    </source>
</reference>
<name>A0AAN0NHM3_9RHOB</name>
<evidence type="ECO:0000313" key="3">
    <source>
        <dbReference type="Proteomes" id="UP001470809"/>
    </source>
</evidence>
<reference evidence="2 3" key="2">
    <citation type="submission" date="2024-08" db="EMBL/GenBank/DDBJ databases">
        <title>Phylogenomic analyses of a clade within the roseobacter group suggest taxonomic reassignments of species of the genera Aestuariivita, Citreicella, Loktanella, Nautella, Pelagibaca, Ruegeria, Thalassobius, Thiobacimonas and Tropicibacter, and the proposal o.</title>
        <authorList>
            <person name="Jeon C.O."/>
        </authorList>
    </citation>
    <scope>NUCLEOTIDE SEQUENCE [LARGE SCALE GENOMIC DNA]</scope>
    <source>
        <strain evidence="2 3">SS1-5</strain>
    </source>
</reference>
<sequence length="49" mass="5197">MPKEIKRPVGTVYVTETKKTFGDKVKGFLEGIAGCGVIIGIIYLLANAG</sequence>